<dbReference type="RefSeq" id="WP_021708479.1">
    <property type="nucleotide sequence ID" value="NZ_BAOB01000074.1"/>
</dbReference>
<dbReference type="PANTHER" id="PTHR30118">
    <property type="entry name" value="HTH-TYPE TRANSCRIPTIONAL REGULATOR LEUO-RELATED"/>
    <property type="match status" value="1"/>
</dbReference>
<keyword evidence="4" id="KW-0804">Transcription</keyword>
<dbReference type="Pfam" id="PF03466">
    <property type="entry name" value="LysR_substrate"/>
    <property type="match status" value="1"/>
</dbReference>
<dbReference type="Proteomes" id="UP000016567">
    <property type="component" value="Unassembled WGS sequence"/>
</dbReference>
<keyword evidence="3" id="KW-0238">DNA-binding</keyword>
<gene>
    <name evidence="6" type="ORF">VAZ01S_013_01070</name>
</gene>
<dbReference type="PANTHER" id="PTHR30118:SF12">
    <property type="entry name" value="TRANSCRIPTIONAL REGULATOR LYSR FAMILY"/>
    <property type="match status" value="1"/>
</dbReference>
<dbReference type="CDD" id="cd08417">
    <property type="entry name" value="PBP2_Nitroaromatics_like"/>
    <property type="match status" value="1"/>
</dbReference>
<name>U3BZI1_9VIBR</name>
<keyword evidence="7" id="KW-1185">Reference proteome</keyword>
<evidence type="ECO:0000256" key="3">
    <source>
        <dbReference type="ARBA" id="ARBA00023125"/>
    </source>
</evidence>
<organism evidence="6 7">
    <name type="scientific">Vibrio azureus NBRC 104587</name>
    <dbReference type="NCBI Taxonomy" id="1219077"/>
    <lineage>
        <taxon>Bacteria</taxon>
        <taxon>Pseudomonadati</taxon>
        <taxon>Pseudomonadota</taxon>
        <taxon>Gammaproteobacteria</taxon>
        <taxon>Vibrionales</taxon>
        <taxon>Vibrionaceae</taxon>
        <taxon>Vibrio</taxon>
    </lineage>
</organism>
<evidence type="ECO:0000259" key="5">
    <source>
        <dbReference type="PROSITE" id="PS50931"/>
    </source>
</evidence>
<dbReference type="PROSITE" id="PS50931">
    <property type="entry name" value="HTH_LYSR"/>
    <property type="match status" value="1"/>
</dbReference>
<dbReference type="SUPFAM" id="SSF53850">
    <property type="entry name" value="Periplasmic binding protein-like II"/>
    <property type="match status" value="1"/>
</dbReference>
<dbReference type="InterPro" id="IPR005119">
    <property type="entry name" value="LysR_subst-bd"/>
</dbReference>
<protein>
    <submittedName>
        <fullName evidence="6">Putative LysR family transcriptional regulator</fullName>
    </submittedName>
</protein>
<dbReference type="InterPro" id="IPR036388">
    <property type="entry name" value="WH-like_DNA-bd_sf"/>
</dbReference>
<feature type="domain" description="HTH lysR-type" evidence="5">
    <location>
        <begin position="9"/>
        <end position="66"/>
    </location>
</feature>
<dbReference type="InterPro" id="IPR036390">
    <property type="entry name" value="WH_DNA-bd_sf"/>
</dbReference>
<dbReference type="EMBL" id="BATL01000013">
    <property type="protein sequence ID" value="GAD74699.1"/>
    <property type="molecule type" value="Genomic_DNA"/>
</dbReference>
<accession>U3BZI1</accession>
<reference evidence="6 7" key="1">
    <citation type="submission" date="2013-09" db="EMBL/GenBank/DDBJ databases">
        <title>Whole genome shotgun sequence of Vibrio azureus NBRC 104587.</title>
        <authorList>
            <person name="Isaki S."/>
            <person name="Hosoyama A."/>
            <person name="Numata M."/>
            <person name="Hashimoto M."/>
            <person name="Hosoyama Y."/>
            <person name="Tsuchikane K."/>
            <person name="Noguchi M."/>
            <person name="Hirakata S."/>
            <person name="Ichikawa N."/>
            <person name="Ohji S."/>
            <person name="Yamazoe A."/>
            <person name="Fujita N."/>
        </authorList>
    </citation>
    <scope>NUCLEOTIDE SEQUENCE [LARGE SCALE GENOMIC DNA]</scope>
    <source>
        <strain evidence="6 7">NBRC 104587</strain>
    </source>
</reference>
<dbReference type="SUPFAM" id="SSF46785">
    <property type="entry name" value="Winged helix' DNA-binding domain"/>
    <property type="match status" value="1"/>
</dbReference>
<evidence type="ECO:0000256" key="2">
    <source>
        <dbReference type="ARBA" id="ARBA00023015"/>
    </source>
</evidence>
<dbReference type="AlphaFoldDB" id="U3BZI1"/>
<evidence type="ECO:0000256" key="4">
    <source>
        <dbReference type="ARBA" id="ARBA00023163"/>
    </source>
</evidence>
<dbReference type="Gene3D" id="1.10.10.10">
    <property type="entry name" value="Winged helix-like DNA-binding domain superfamily/Winged helix DNA-binding domain"/>
    <property type="match status" value="1"/>
</dbReference>
<evidence type="ECO:0000256" key="1">
    <source>
        <dbReference type="ARBA" id="ARBA00009437"/>
    </source>
</evidence>
<comment type="similarity">
    <text evidence="1">Belongs to the LysR transcriptional regulatory family.</text>
</comment>
<comment type="caution">
    <text evidence="6">The sequence shown here is derived from an EMBL/GenBank/DDBJ whole genome shotgun (WGS) entry which is preliminary data.</text>
</comment>
<dbReference type="Pfam" id="PF00126">
    <property type="entry name" value="HTH_1"/>
    <property type="match status" value="1"/>
</dbReference>
<dbReference type="InterPro" id="IPR000847">
    <property type="entry name" value="LysR_HTH_N"/>
</dbReference>
<dbReference type="OrthoDB" id="6621790at2"/>
<sequence>MDYITLSRISLKHLTTLHMLLTTHSVTLAAEQLCVTPSSVSKTLGQLRIILKDELFYRDGSRLVPTPFALNIGPSVHGILSSMNGLLYQGAFNPAYFQGSFSLAMRESTFELFAPMISNLSQQMGNNASLNIYSKQEMSFDALLRGQVDFMLLPHDISQPIFKHKDLVWQKILEDEMVCLMGSQNPLAQKELTIENYLCARHIGVTDKDLSKPFFEHNLTQFHTNRNIAIQVADFGSAAVMCHHSNFLFTCSKMWANQAIQARGLELKPLPFNYGKAAYSLVWNKTSLNDPALSWLQKQVLDSCKVITGCCMTK</sequence>
<dbReference type="eggNOG" id="COG0583">
    <property type="taxonomic scope" value="Bacteria"/>
</dbReference>
<dbReference type="Gene3D" id="3.40.190.10">
    <property type="entry name" value="Periplasmic binding protein-like II"/>
    <property type="match status" value="2"/>
</dbReference>
<dbReference type="GO" id="GO:0003677">
    <property type="term" value="F:DNA binding"/>
    <property type="evidence" value="ECO:0007669"/>
    <property type="project" value="UniProtKB-KW"/>
</dbReference>
<evidence type="ECO:0000313" key="6">
    <source>
        <dbReference type="EMBL" id="GAD74699.1"/>
    </source>
</evidence>
<evidence type="ECO:0000313" key="7">
    <source>
        <dbReference type="Proteomes" id="UP000016567"/>
    </source>
</evidence>
<dbReference type="GO" id="GO:0003700">
    <property type="term" value="F:DNA-binding transcription factor activity"/>
    <property type="evidence" value="ECO:0007669"/>
    <property type="project" value="InterPro"/>
</dbReference>
<dbReference type="InterPro" id="IPR050389">
    <property type="entry name" value="LysR-type_TF"/>
</dbReference>
<keyword evidence="2" id="KW-0805">Transcription regulation</keyword>
<proteinExistence type="inferred from homology"/>
<dbReference type="InterPro" id="IPR037402">
    <property type="entry name" value="YidZ_PBP2"/>
</dbReference>